<dbReference type="EMBL" id="WRXO01000006">
    <property type="protein sequence ID" value="MVT43194.1"/>
    <property type="molecule type" value="Genomic_DNA"/>
</dbReference>
<comment type="caution">
    <text evidence="1">The sequence shown here is derived from an EMBL/GenBank/DDBJ whole genome shotgun (WGS) entry which is preliminary data.</text>
</comment>
<reference evidence="1 2" key="1">
    <citation type="submission" date="2019-12" db="EMBL/GenBank/DDBJ databases">
        <title>The draft genomic sequence of strain Chitinophaga oryziterrae JCM 16595.</title>
        <authorList>
            <person name="Zhang X."/>
        </authorList>
    </citation>
    <scope>NUCLEOTIDE SEQUENCE [LARGE SCALE GENOMIC DNA]</scope>
    <source>
        <strain evidence="1 2">JCM 16595</strain>
    </source>
</reference>
<dbReference type="OrthoDB" id="9829540at2"/>
<proteinExistence type="predicted"/>
<gene>
    <name evidence="1" type="ORF">GO495_21535</name>
</gene>
<dbReference type="AlphaFoldDB" id="A0A6N8JE11"/>
<evidence type="ECO:0000313" key="2">
    <source>
        <dbReference type="Proteomes" id="UP000468388"/>
    </source>
</evidence>
<evidence type="ECO:0008006" key="3">
    <source>
        <dbReference type="Google" id="ProtNLM"/>
    </source>
</evidence>
<dbReference type="RefSeq" id="WP_157301796.1">
    <property type="nucleotide sequence ID" value="NZ_BAAAZB010000004.1"/>
</dbReference>
<name>A0A6N8JE11_9BACT</name>
<evidence type="ECO:0000313" key="1">
    <source>
        <dbReference type="EMBL" id="MVT43194.1"/>
    </source>
</evidence>
<sequence length="211" mass="25452">MITGQTTTRYRGEAFDWLEEIMKSSWDQKEYYEGYMELSETWIREKAKTAKEELERLDKEYAFEFEELGDVNQFERNKLGVLETINPKILYNSLFLTIYTYLEEVLREICKSHYLDHDDKIIPRYKRNIIINYYSIIQKFGDFSSLEPLWKEILQLREWRNDIVHNKYPKPVITKQIVADLNLTIWDFVYGIYKLVELPDDPPTKALIPRV</sequence>
<keyword evidence="2" id="KW-1185">Reference proteome</keyword>
<protein>
    <recommendedName>
        <fullName evidence="3">Apea-like HEPN domain-containing protein</fullName>
    </recommendedName>
</protein>
<dbReference type="Proteomes" id="UP000468388">
    <property type="component" value="Unassembled WGS sequence"/>
</dbReference>
<organism evidence="1 2">
    <name type="scientific">Chitinophaga oryziterrae</name>
    <dbReference type="NCBI Taxonomy" id="1031224"/>
    <lineage>
        <taxon>Bacteria</taxon>
        <taxon>Pseudomonadati</taxon>
        <taxon>Bacteroidota</taxon>
        <taxon>Chitinophagia</taxon>
        <taxon>Chitinophagales</taxon>
        <taxon>Chitinophagaceae</taxon>
        <taxon>Chitinophaga</taxon>
    </lineage>
</organism>
<accession>A0A6N8JE11</accession>